<evidence type="ECO:0000256" key="1">
    <source>
        <dbReference type="ARBA" id="ARBA00022737"/>
    </source>
</evidence>
<dbReference type="Gene3D" id="1.10.10.10">
    <property type="entry name" value="Winged helix-like DNA-binding domain superfamily/Winged helix DNA-binding domain"/>
    <property type="match status" value="1"/>
</dbReference>
<protein>
    <recommendedName>
        <fullName evidence="8">NB-ARC domain-containing protein</fullName>
    </recommendedName>
</protein>
<dbReference type="InterPro" id="IPR036388">
    <property type="entry name" value="WH-like_DNA-bd_sf"/>
</dbReference>
<dbReference type="InterPro" id="IPR055414">
    <property type="entry name" value="LRR_R13L4/SHOC2-like"/>
</dbReference>
<dbReference type="Proteomes" id="UP000324705">
    <property type="component" value="Chromosome 3B"/>
</dbReference>
<name>A0A9R1QXY5_TRITD</name>
<dbReference type="AlphaFoldDB" id="A0A9R1QXY5"/>
<proteinExistence type="predicted"/>
<evidence type="ECO:0000259" key="5">
    <source>
        <dbReference type="Pfam" id="PF23598"/>
    </source>
</evidence>
<dbReference type="PANTHER" id="PTHR23155:SF990">
    <property type="entry name" value="NB-ARC DOMAIN CONTAINING PROTEIN, EXPRESSED"/>
    <property type="match status" value="1"/>
</dbReference>
<keyword evidence="1" id="KW-0677">Repeat</keyword>
<evidence type="ECO:0000259" key="3">
    <source>
        <dbReference type="Pfam" id="PF00931"/>
    </source>
</evidence>
<evidence type="ECO:0008006" key="8">
    <source>
        <dbReference type="Google" id="ProtNLM"/>
    </source>
</evidence>
<organism evidence="6 7">
    <name type="scientific">Triticum turgidum subsp. durum</name>
    <name type="common">Durum wheat</name>
    <name type="synonym">Triticum durum</name>
    <dbReference type="NCBI Taxonomy" id="4567"/>
    <lineage>
        <taxon>Eukaryota</taxon>
        <taxon>Viridiplantae</taxon>
        <taxon>Streptophyta</taxon>
        <taxon>Embryophyta</taxon>
        <taxon>Tracheophyta</taxon>
        <taxon>Spermatophyta</taxon>
        <taxon>Magnoliopsida</taxon>
        <taxon>Liliopsida</taxon>
        <taxon>Poales</taxon>
        <taxon>Poaceae</taxon>
        <taxon>BOP clade</taxon>
        <taxon>Pooideae</taxon>
        <taxon>Triticodae</taxon>
        <taxon>Triticeae</taxon>
        <taxon>Triticinae</taxon>
        <taxon>Triticum</taxon>
    </lineage>
</organism>
<dbReference type="GO" id="GO:0043531">
    <property type="term" value="F:ADP binding"/>
    <property type="evidence" value="ECO:0007669"/>
    <property type="project" value="InterPro"/>
</dbReference>
<dbReference type="SUPFAM" id="SSF52058">
    <property type="entry name" value="L domain-like"/>
    <property type="match status" value="1"/>
</dbReference>
<dbReference type="Gene3D" id="3.40.50.300">
    <property type="entry name" value="P-loop containing nucleotide triphosphate hydrolases"/>
    <property type="match status" value="1"/>
</dbReference>
<dbReference type="Pfam" id="PF00931">
    <property type="entry name" value="NB-ARC"/>
    <property type="match status" value="1"/>
</dbReference>
<dbReference type="InterPro" id="IPR032675">
    <property type="entry name" value="LRR_dom_sf"/>
</dbReference>
<dbReference type="Gene3D" id="1.10.8.430">
    <property type="entry name" value="Helical domain of apoptotic protease-activating factors"/>
    <property type="match status" value="1"/>
</dbReference>
<dbReference type="FunFam" id="1.10.10.10:FF:000322">
    <property type="entry name" value="Probable disease resistance protein At1g63360"/>
    <property type="match status" value="1"/>
</dbReference>
<evidence type="ECO:0000256" key="2">
    <source>
        <dbReference type="ARBA" id="ARBA00022821"/>
    </source>
</evidence>
<feature type="domain" description="Disease resistance R13L4/SHOC-2-like LRR" evidence="5">
    <location>
        <begin position="536"/>
        <end position="692"/>
    </location>
</feature>
<reference evidence="6 7" key="1">
    <citation type="submission" date="2017-09" db="EMBL/GenBank/DDBJ databases">
        <authorList>
            <consortium name="International Durum Wheat Genome Sequencing Consortium (IDWGSC)"/>
            <person name="Milanesi L."/>
        </authorList>
    </citation>
    <scope>NUCLEOTIDE SEQUENCE [LARGE SCALE GENOMIC DNA]</scope>
    <source>
        <strain evidence="7">cv. Svevo</strain>
    </source>
</reference>
<evidence type="ECO:0000313" key="7">
    <source>
        <dbReference type="Proteomes" id="UP000324705"/>
    </source>
</evidence>
<dbReference type="Pfam" id="PF23559">
    <property type="entry name" value="WHD_DRP"/>
    <property type="match status" value="1"/>
</dbReference>
<evidence type="ECO:0000259" key="4">
    <source>
        <dbReference type="Pfam" id="PF23559"/>
    </source>
</evidence>
<dbReference type="GO" id="GO:0009626">
    <property type="term" value="P:plant-type hypersensitive response"/>
    <property type="evidence" value="ECO:0007669"/>
    <property type="project" value="UniProtKB-ARBA"/>
</dbReference>
<dbReference type="InterPro" id="IPR044974">
    <property type="entry name" value="Disease_R_plants"/>
</dbReference>
<keyword evidence="2" id="KW-0611">Plant defense</keyword>
<feature type="domain" description="NB-ARC" evidence="3">
    <location>
        <begin position="71"/>
        <end position="250"/>
    </location>
</feature>
<dbReference type="Gene3D" id="3.80.10.10">
    <property type="entry name" value="Ribonuclease Inhibitor"/>
    <property type="match status" value="1"/>
</dbReference>
<dbReference type="EMBL" id="LT934116">
    <property type="protein sequence ID" value="VAH85291.1"/>
    <property type="molecule type" value="Genomic_DNA"/>
</dbReference>
<dbReference type="GO" id="GO:0042742">
    <property type="term" value="P:defense response to bacterium"/>
    <property type="evidence" value="ECO:0007669"/>
    <property type="project" value="UniProtKB-ARBA"/>
</dbReference>
<gene>
    <name evidence="6" type="ORF">TRITD_3Bv1G263160</name>
</gene>
<dbReference type="Gramene" id="TRITD3Bv1G263160.1">
    <property type="protein sequence ID" value="TRITD3Bv1G263160.1"/>
    <property type="gene ID" value="TRITD3Bv1G263160"/>
</dbReference>
<dbReference type="PRINTS" id="PR00364">
    <property type="entry name" value="DISEASERSIST"/>
</dbReference>
<dbReference type="InterPro" id="IPR002182">
    <property type="entry name" value="NB-ARC"/>
</dbReference>
<feature type="domain" description="Disease resistance protein winged helix" evidence="4">
    <location>
        <begin position="370"/>
        <end position="438"/>
    </location>
</feature>
<sequence>MWRKYLTGFWNQVIIRHVFSARIKRINRRLKKISENQKEYKIEHTPLATLTSSTTATSAWWDGYENPVGFQDDVRALQQMLLQRDHPQQMFISIFGDSGVGKRTVVHNIYHNRRVTDHFKIRVSYRMTEDSTTEDLLKRIYDEAHKGRQQPQHDNGMLIGDKLRFLLAERRYLVVISGLSCKTMLNRVRASLPDDNNGSRVVLILDIESEEVAWHANTMNNQGINGVHQLSRLDEKRSGQLFYSRAFRKEQSGRKEDMSKYNKIVYDITRGYPLAIVVLAGLLRFKEKQGQWEAVLQQLRLGPGMEEEQDGVGNKIIQAILSKEKSIEWQTRPAVRANMSTKRTIERVFWASFEDLPNDLKSCFLYLAAYPKNVIMHANITVFMWIAEGFIKPQKGKIMEEIGHNYIKELVLRCLVQVEEMNAAGIITKISVHKSLHGFLHSEAHEAGFIEVHDIHDAFVPPSVRRLSYQSLDGRFTIFTNKFHKLHSFICYVEYRSIYSTGLSKKYCHDLKFLRWSMFLRLISVRGLRLDRLPDEIGDMVHLRYLRVECRNLKKLPSSIRRLLNLQTLDIRNTQVEKIDPYFWQIKVLRHVLADNLMLPETIKQELDELQTLHGVKPAEEGGWDPLNCPLHKMTRLRSLELHGFKRSEHKAALESALTRMHLLGNLKLQGDKIHSCVFNGQHLQNLQIVVLDGTVKWPEAGWDVRKVRPNLVELTVVKHSSEDVPQHIKDELRDMLKETIAI</sequence>
<dbReference type="InterPro" id="IPR042197">
    <property type="entry name" value="Apaf_helical"/>
</dbReference>
<dbReference type="SUPFAM" id="SSF52540">
    <property type="entry name" value="P-loop containing nucleoside triphosphate hydrolases"/>
    <property type="match status" value="1"/>
</dbReference>
<dbReference type="InterPro" id="IPR027417">
    <property type="entry name" value="P-loop_NTPase"/>
</dbReference>
<accession>A0A9R1QXY5</accession>
<dbReference type="Pfam" id="PF23598">
    <property type="entry name" value="LRR_14"/>
    <property type="match status" value="1"/>
</dbReference>
<dbReference type="InterPro" id="IPR058922">
    <property type="entry name" value="WHD_DRP"/>
</dbReference>
<dbReference type="GO" id="GO:0002758">
    <property type="term" value="P:innate immune response-activating signaling pathway"/>
    <property type="evidence" value="ECO:0007669"/>
    <property type="project" value="UniProtKB-ARBA"/>
</dbReference>
<keyword evidence="7" id="KW-1185">Reference proteome</keyword>
<evidence type="ECO:0000313" key="6">
    <source>
        <dbReference type="EMBL" id="VAH85291.1"/>
    </source>
</evidence>
<dbReference type="PANTHER" id="PTHR23155">
    <property type="entry name" value="DISEASE RESISTANCE PROTEIN RP"/>
    <property type="match status" value="1"/>
</dbReference>